<evidence type="ECO:0000313" key="2">
    <source>
        <dbReference type="Proteomes" id="UP000325315"/>
    </source>
</evidence>
<dbReference type="OrthoDB" id="1731207at2759"/>
<reference evidence="2" key="1">
    <citation type="journal article" date="2019" name="Plant Biotechnol. J.">
        <title>Genome sequencing of the Australian wild diploid species Gossypium australe highlights disease resistance and delayed gland morphogenesis.</title>
        <authorList>
            <person name="Cai Y."/>
            <person name="Cai X."/>
            <person name="Wang Q."/>
            <person name="Wang P."/>
            <person name="Zhang Y."/>
            <person name="Cai C."/>
            <person name="Xu Y."/>
            <person name="Wang K."/>
            <person name="Zhou Z."/>
            <person name="Wang C."/>
            <person name="Geng S."/>
            <person name="Li B."/>
            <person name="Dong Q."/>
            <person name="Hou Y."/>
            <person name="Wang H."/>
            <person name="Ai P."/>
            <person name="Liu Z."/>
            <person name="Yi F."/>
            <person name="Sun M."/>
            <person name="An G."/>
            <person name="Cheng J."/>
            <person name="Zhang Y."/>
            <person name="Shi Q."/>
            <person name="Xie Y."/>
            <person name="Shi X."/>
            <person name="Chang Y."/>
            <person name="Huang F."/>
            <person name="Chen Y."/>
            <person name="Hong S."/>
            <person name="Mi L."/>
            <person name="Sun Q."/>
            <person name="Zhang L."/>
            <person name="Zhou B."/>
            <person name="Peng R."/>
            <person name="Zhang X."/>
            <person name="Liu F."/>
        </authorList>
    </citation>
    <scope>NUCLEOTIDE SEQUENCE [LARGE SCALE GENOMIC DNA]</scope>
    <source>
        <strain evidence="2">cv. PA1801</strain>
    </source>
</reference>
<evidence type="ECO:0000313" key="1">
    <source>
        <dbReference type="EMBL" id="KAA3473251.1"/>
    </source>
</evidence>
<name>A0A5B6VVD7_9ROSI</name>
<gene>
    <name evidence="1" type="ORF">EPI10_023646</name>
</gene>
<dbReference type="PANTHER" id="PTHR35046">
    <property type="entry name" value="ZINC KNUCKLE (CCHC-TYPE) FAMILY PROTEIN"/>
    <property type="match status" value="1"/>
</dbReference>
<dbReference type="EMBL" id="SMMG02000005">
    <property type="protein sequence ID" value="KAA3473251.1"/>
    <property type="molecule type" value="Genomic_DNA"/>
</dbReference>
<organism evidence="1 2">
    <name type="scientific">Gossypium australe</name>
    <dbReference type="NCBI Taxonomy" id="47621"/>
    <lineage>
        <taxon>Eukaryota</taxon>
        <taxon>Viridiplantae</taxon>
        <taxon>Streptophyta</taxon>
        <taxon>Embryophyta</taxon>
        <taxon>Tracheophyta</taxon>
        <taxon>Spermatophyta</taxon>
        <taxon>Magnoliopsida</taxon>
        <taxon>eudicotyledons</taxon>
        <taxon>Gunneridae</taxon>
        <taxon>Pentapetalae</taxon>
        <taxon>rosids</taxon>
        <taxon>malvids</taxon>
        <taxon>Malvales</taxon>
        <taxon>Malvaceae</taxon>
        <taxon>Malvoideae</taxon>
        <taxon>Gossypium</taxon>
    </lineage>
</organism>
<comment type="caution">
    <text evidence="1">The sequence shown here is derived from an EMBL/GenBank/DDBJ whole genome shotgun (WGS) entry which is preliminary data.</text>
</comment>
<proteinExistence type="predicted"/>
<dbReference type="PANTHER" id="PTHR35046:SF9">
    <property type="entry name" value="RNA-DIRECTED DNA POLYMERASE"/>
    <property type="match status" value="1"/>
</dbReference>
<dbReference type="Proteomes" id="UP000325315">
    <property type="component" value="Unassembled WGS sequence"/>
</dbReference>
<accession>A0A5B6VVD7</accession>
<keyword evidence="2" id="KW-1185">Reference proteome</keyword>
<protein>
    <submittedName>
        <fullName evidence="1">Putative rRNA-processing protein EBP2-like protein</fullName>
    </submittedName>
</protein>
<dbReference type="AlphaFoldDB" id="A0A5B6VVD7"/>
<sequence length="167" mass="19536">MSGTRHECCKIIRVGKVDLKCENMSGVLKENPSANMKTCLEVSRNAKEGGGVLNLQIHNQFKNDLIELRRGHNVVDCLELVTIKIEEDEREIEWTMILATSKCLFPLSKAETIRRLTWIKLAAIEFANYTIIWWDQLTLTRHRNGERPIETWEEMKVIMRRRFILSH</sequence>